<name>A0A1X1EQD0_PANCY</name>
<keyword evidence="2" id="KW-1185">Reference proteome</keyword>
<accession>A0A1X1EQD0</accession>
<dbReference type="EMBL" id="MLJI01000001">
    <property type="protein sequence ID" value="ORM92182.1"/>
    <property type="molecule type" value="Genomic_DNA"/>
</dbReference>
<gene>
    <name evidence="1" type="ORF">HA50_01950</name>
</gene>
<protein>
    <submittedName>
        <fullName evidence="1">Uncharacterized protein</fullName>
    </submittedName>
</protein>
<reference evidence="1 2" key="1">
    <citation type="journal article" date="2017" name="Antonie Van Leeuwenhoek">
        <title>Phylogenomic resolution of the bacterial genus Pantoea and its relationship with Erwinia and Tatumella.</title>
        <authorList>
            <person name="Palmer M."/>
            <person name="Steenkamp E.T."/>
            <person name="Coetzee M.P."/>
            <person name="Chan W.Y."/>
            <person name="van Zyl E."/>
            <person name="De Maayer P."/>
            <person name="Coutinho T.A."/>
            <person name="Blom J."/>
            <person name="Smits T.H."/>
            <person name="Duffy B."/>
            <person name="Venter S.N."/>
        </authorList>
    </citation>
    <scope>NUCLEOTIDE SEQUENCE [LARGE SCALE GENOMIC DNA]</scope>
    <source>
        <strain evidence="1 2">LMG 2657</strain>
    </source>
</reference>
<proteinExistence type="predicted"/>
<dbReference type="Proteomes" id="UP000193749">
    <property type="component" value="Unassembled WGS sequence"/>
</dbReference>
<comment type="caution">
    <text evidence="1">The sequence shown here is derived from an EMBL/GenBank/DDBJ whole genome shotgun (WGS) entry which is preliminary data.</text>
</comment>
<sequence>MIRFHKVWRQRGFNTVLPDDLTVAKEVKFQRVSLNRINAGRQLFVCFHFVSSNLLVGIDMLPASSDQSGQTQWSVIVQAVSGSLLPAAVRLAPFTYVYVSVNSLKRKALSESGKVAKFISVAFRQGGAYV</sequence>
<evidence type="ECO:0000313" key="1">
    <source>
        <dbReference type="EMBL" id="ORM92182.1"/>
    </source>
</evidence>
<dbReference type="AlphaFoldDB" id="A0A1X1EQD0"/>
<dbReference type="STRING" id="55209.HA50_01950"/>
<organism evidence="1 2">
    <name type="scientific">Pantoea cypripedii</name>
    <name type="common">Pectobacterium cypripedii</name>
    <name type="synonym">Erwinia cypripedii</name>
    <dbReference type="NCBI Taxonomy" id="55209"/>
    <lineage>
        <taxon>Bacteria</taxon>
        <taxon>Pseudomonadati</taxon>
        <taxon>Pseudomonadota</taxon>
        <taxon>Gammaproteobacteria</taxon>
        <taxon>Enterobacterales</taxon>
        <taxon>Erwiniaceae</taxon>
        <taxon>Pantoea</taxon>
    </lineage>
</organism>
<evidence type="ECO:0000313" key="2">
    <source>
        <dbReference type="Proteomes" id="UP000193749"/>
    </source>
</evidence>